<protein>
    <submittedName>
        <fullName evidence="3">DUF3298 domain-containing protein</fullName>
    </submittedName>
</protein>
<proteinExistence type="predicted"/>
<dbReference type="Gene3D" id="3.90.640.20">
    <property type="entry name" value="Heat-shock cognate protein, ATPase"/>
    <property type="match status" value="1"/>
</dbReference>
<evidence type="ECO:0000256" key="1">
    <source>
        <dbReference type="SAM" id="SignalP"/>
    </source>
</evidence>
<dbReference type="KEGG" id="meg:DKB62_02700"/>
<feature type="domain" description="DUF3298" evidence="2">
    <location>
        <begin position="176"/>
        <end position="210"/>
    </location>
</feature>
<dbReference type="RefSeq" id="WP_107195701.1">
    <property type="nucleotide sequence ID" value="NZ_CP029462.1"/>
</dbReference>
<sequence>MMKEKLAAALCAALLVGSLSFAAAPATVQDAQKAVYTKPNGSTLTIQYPAVSVAGNAAASQKIAQYFIEEQAKAKAFFDKESMEGMKMTEEKSYVVTLNDGKYLSFIDQGYIYFDKAAHPTSWKHGVTFDLETGERLDWQDLVRPEDAEFFTLDRINAKIFLSKYQLSTYFEGLTELPKNYYLDENKVIHFIFGQYEIAPYSTGIVDISMGKKAK</sequence>
<dbReference type="Pfam" id="PF11738">
    <property type="entry name" value="DUF3298"/>
    <property type="match status" value="1"/>
</dbReference>
<evidence type="ECO:0000313" key="4">
    <source>
        <dbReference type="Proteomes" id="UP000254337"/>
    </source>
</evidence>
<reference evidence="3 4" key="1">
    <citation type="submission" date="2018-05" db="EMBL/GenBank/DDBJ databases">
        <title>Complete genome sequence of Megasphaera sp. AJH120T, isolated from the ceca of a chicken.</title>
        <authorList>
            <person name="Maki J."/>
            <person name="Looft T."/>
        </authorList>
    </citation>
    <scope>NUCLEOTIDE SEQUENCE [LARGE SCALE GENOMIC DNA]</scope>
    <source>
        <strain evidence="3 4">AJH120</strain>
    </source>
</reference>
<dbReference type="InterPro" id="IPR037126">
    <property type="entry name" value="PdaC/RsiV-like_sf"/>
</dbReference>
<dbReference type="Gene3D" id="3.30.565.40">
    <property type="entry name" value="Fervidobacterium nodosum Rt17-B1 like"/>
    <property type="match status" value="1"/>
</dbReference>
<dbReference type="InterPro" id="IPR021729">
    <property type="entry name" value="DUF3298"/>
</dbReference>
<keyword evidence="1" id="KW-0732">Signal</keyword>
<keyword evidence="4" id="KW-1185">Reference proteome</keyword>
<feature type="chain" id="PRO_5041072306" evidence="1">
    <location>
        <begin position="23"/>
        <end position="215"/>
    </location>
</feature>
<dbReference type="Proteomes" id="UP000254337">
    <property type="component" value="Chromosome"/>
</dbReference>
<organism evidence="3 4">
    <name type="scientific">Megasphaera stantonii</name>
    <dbReference type="NCBI Taxonomy" id="2144175"/>
    <lineage>
        <taxon>Bacteria</taxon>
        <taxon>Bacillati</taxon>
        <taxon>Bacillota</taxon>
        <taxon>Negativicutes</taxon>
        <taxon>Veillonellales</taxon>
        <taxon>Veillonellaceae</taxon>
        <taxon>Megasphaera</taxon>
    </lineage>
</organism>
<dbReference type="OrthoDB" id="5637at2"/>
<dbReference type="EMBL" id="CP029462">
    <property type="protein sequence ID" value="AXL20566.1"/>
    <property type="molecule type" value="Genomic_DNA"/>
</dbReference>
<accession>A0A346AXH3</accession>
<name>A0A346AXH3_9FIRM</name>
<evidence type="ECO:0000313" key="3">
    <source>
        <dbReference type="EMBL" id="AXL20566.1"/>
    </source>
</evidence>
<gene>
    <name evidence="3" type="ORF">DKB62_02700</name>
</gene>
<dbReference type="AlphaFoldDB" id="A0A346AXH3"/>
<evidence type="ECO:0000259" key="2">
    <source>
        <dbReference type="Pfam" id="PF11738"/>
    </source>
</evidence>
<feature type="signal peptide" evidence="1">
    <location>
        <begin position="1"/>
        <end position="22"/>
    </location>
</feature>